<name>A0A3P9M872_ORYLA</name>
<dbReference type="AlphaFoldDB" id="A0A3P9M872"/>
<evidence type="ECO:0008006" key="4">
    <source>
        <dbReference type="Google" id="ProtNLM"/>
    </source>
</evidence>
<reference evidence="2" key="3">
    <citation type="submission" date="2025-08" db="UniProtKB">
        <authorList>
            <consortium name="Ensembl"/>
        </authorList>
    </citation>
    <scope>IDENTIFICATION</scope>
    <source>
        <strain evidence="2">HNI</strain>
    </source>
</reference>
<feature type="chain" id="PRO_5018038316" description="Chemokine interleukin-8-like domain-containing protein" evidence="1">
    <location>
        <begin position="24"/>
        <end position="155"/>
    </location>
</feature>
<proteinExistence type="predicted"/>
<protein>
    <recommendedName>
        <fullName evidence="4">Chemokine interleukin-8-like domain-containing protein</fullName>
    </recommendedName>
</protein>
<reference evidence="2" key="4">
    <citation type="submission" date="2025-09" db="UniProtKB">
        <authorList>
            <consortium name="Ensembl"/>
        </authorList>
    </citation>
    <scope>IDENTIFICATION</scope>
    <source>
        <strain evidence="2">HNI</strain>
    </source>
</reference>
<sequence length="155" mass="17682">MKTLCFSLGLLLFHLKSLKFTRSFSQAMQHDFEESTLCCFKFHNLQPPLGRVVNVTKTHASCPIQGFMCTKTHLAFFADPGSCTVGHNDELAEQNATEAPPPSCPACRVYVPPSNRQWGLLLVHDLVCSRTPRYGKQTIFNSKLFLLFFFFFFFF</sequence>
<evidence type="ECO:0000256" key="1">
    <source>
        <dbReference type="SAM" id="SignalP"/>
    </source>
</evidence>
<evidence type="ECO:0000313" key="2">
    <source>
        <dbReference type="Ensembl" id="ENSORLP00020029127.1"/>
    </source>
</evidence>
<evidence type="ECO:0000313" key="3">
    <source>
        <dbReference type="Proteomes" id="UP000265180"/>
    </source>
</evidence>
<organism evidence="2 3">
    <name type="scientific">Oryzias latipes</name>
    <name type="common">Japanese rice fish</name>
    <name type="synonym">Japanese killifish</name>
    <dbReference type="NCBI Taxonomy" id="8090"/>
    <lineage>
        <taxon>Eukaryota</taxon>
        <taxon>Metazoa</taxon>
        <taxon>Chordata</taxon>
        <taxon>Craniata</taxon>
        <taxon>Vertebrata</taxon>
        <taxon>Euteleostomi</taxon>
        <taxon>Actinopterygii</taxon>
        <taxon>Neopterygii</taxon>
        <taxon>Teleostei</taxon>
        <taxon>Neoteleostei</taxon>
        <taxon>Acanthomorphata</taxon>
        <taxon>Ovalentaria</taxon>
        <taxon>Atherinomorphae</taxon>
        <taxon>Beloniformes</taxon>
        <taxon>Adrianichthyidae</taxon>
        <taxon>Oryziinae</taxon>
        <taxon>Oryzias</taxon>
    </lineage>
</organism>
<reference evidence="2 3" key="2">
    <citation type="submission" date="2017-04" db="EMBL/GenBank/DDBJ databases">
        <title>CpG methylation of centromeres and impact of large insertions on vertebrate speciation.</title>
        <authorList>
            <person name="Ichikawa K."/>
            <person name="Yoshimura J."/>
            <person name="Morishita S."/>
        </authorList>
    </citation>
    <scope>NUCLEOTIDE SEQUENCE</scope>
    <source>
        <strain evidence="2 3">HNI</strain>
    </source>
</reference>
<reference key="1">
    <citation type="journal article" date="2007" name="Nature">
        <title>The medaka draft genome and insights into vertebrate genome evolution.</title>
        <authorList>
            <person name="Kasahara M."/>
            <person name="Naruse K."/>
            <person name="Sasaki S."/>
            <person name="Nakatani Y."/>
            <person name="Qu W."/>
            <person name="Ahsan B."/>
            <person name="Yamada T."/>
            <person name="Nagayasu Y."/>
            <person name="Doi K."/>
            <person name="Kasai Y."/>
            <person name="Jindo T."/>
            <person name="Kobayashi D."/>
            <person name="Shimada A."/>
            <person name="Toyoda A."/>
            <person name="Kuroki Y."/>
            <person name="Fujiyama A."/>
            <person name="Sasaki T."/>
            <person name="Shimizu A."/>
            <person name="Asakawa S."/>
            <person name="Shimizu N."/>
            <person name="Hashimoto S."/>
            <person name="Yang J."/>
            <person name="Lee Y."/>
            <person name="Matsushima K."/>
            <person name="Sugano S."/>
            <person name="Sakaizumi M."/>
            <person name="Narita T."/>
            <person name="Ohishi K."/>
            <person name="Haga S."/>
            <person name="Ohta F."/>
            <person name="Nomoto H."/>
            <person name="Nogata K."/>
            <person name="Morishita T."/>
            <person name="Endo T."/>
            <person name="Shin-I T."/>
            <person name="Takeda H."/>
            <person name="Morishita S."/>
            <person name="Kohara Y."/>
        </authorList>
    </citation>
    <scope>NUCLEOTIDE SEQUENCE [LARGE SCALE GENOMIC DNA]</scope>
    <source>
        <strain>Hd-rR</strain>
    </source>
</reference>
<dbReference type="Ensembl" id="ENSORLT00020019097.1">
    <property type="protein sequence ID" value="ENSORLP00020029127.1"/>
    <property type="gene ID" value="ENSORLG00020012972.1"/>
</dbReference>
<feature type="signal peptide" evidence="1">
    <location>
        <begin position="1"/>
        <end position="23"/>
    </location>
</feature>
<accession>A0A3P9M872</accession>
<keyword evidence="1" id="KW-0732">Signal</keyword>
<dbReference type="Proteomes" id="UP000265180">
    <property type="component" value="Chromosome 6"/>
</dbReference>